<dbReference type="AlphaFoldDB" id="A0A1I2NIT5"/>
<dbReference type="Gene3D" id="1.10.1740.10">
    <property type="match status" value="1"/>
</dbReference>
<dbReference type="RefSeq" id="WP_093305690.1">
    <property type="nucleotide sequence ID" value="NZ_FOOH01000022.1"/>
</dbReference>
<reference evidence="6" key="1">
    <citation type="submission" date="2016-10" db="EMBL/GenBank/DDBJ databases">
        <authorList>
            <person name="Varghese N."/>
            <person name="Submissions S."/>
        </authorList>
    </citation>
    <scope>NUCLEOTIDE SEQUENCE [LARGE SCALE GENOMIC DNA]</scope>
    <source>
        <strain evidence="6">DSM 23515</strain>
    </source>
</reference>
<keyword evidence="4" id="KW-0804">Transcription</keyword>
<evidence type="ECO:0000256" key="4">
    <source>
        <dbReference type="ARBA" id="ARBA00023163"/>
    </source>
</evidence>
<evidence type="ECO:0000313" key="6">
    <source>
        <dbReference type="Proteomes" id="UP000199116"/>
    </source>
</evidence>
<gene>
    <name evidence="5" type="ORF">SAMN04488033_12218</name>
</gene>
<dbReference type="InterPro" id="IPR013324">
    <property type="entry name" value="RNA_pol_sigma_r3/r4-like"/>
</dbReference>
<keyword evidence="6" id="KW-1185">Reference proteome</keyword>
<evidence type="ECO:0000256" key="2">
    <source>
        <dbReference type="ARBA" id="ARBA00023015"/>
    </source>
</evidence>
<keyword evidence="3" id="KW-0731">Sigma factor</keyword>
<dbReference type="SUPFAM" id="SSF88946">
    <property type="entry name" value="Sigma2 domain of RNA polymerase sigma factors"/>
    <property type="match status" value="1"/>
</dbReference>
<dbReference type="NCBIfam" id="TIGR02937">
    <property type="entry name" value="sigma70-ECF"/>
    <property type="match status" value="1"/>
</dbReference>
<name>A0A1I2NIT5_9FLAO</name>
<dbReference type="PANTHER" id="PTHR43133:SF46">
    <property type="entry name" value="RNA POLYMERASE SIGMA-70 FACTOR ECF SUBFAMILY"/>
    <property type="match status" value="1"/>
</dbReference>
<dbReference type="InterPro" id="IPR039425">
    <property type="entry name" value="RNA_pol_sigma-70-like"/>
</dbReference>
<dbReference type="SUPFAM" id="SSF88659">
    <property type="entry name" value="Sigma3 and sigma4 domains of RNA polymerase sigma factors"/>
    <property type="match status" value="2"/>
</dbReference>
<evidence type="ECO:0000256" key="1">
    <source>
        <dbReference type="ARBA" id="ARBA00010641"/>
    </source>
</evidence>
<organism evidence="5 6">
    <name type="scientific">Salegentibacter agarivorans</name>
    <dbReference type="NCBI Taxonomy" id="345907"/>
    <lineage>
        <taxon>Bacteria</taxon>
        <taxon>Pseudomonadati</taxon>
        <taxon>Bacteroidota</taxon>
        <taxon>Flavobacteriia</taxon>
        <taxon>Flavobacteriales</taxon>
        <taxon>Flavobacteriaceae</taxon>
        <taxon>Salegentibacter</taxon>
    </lineage>
</organism>
<dbReference type="GO" id="GO:0016987">
    <property type="term" value="F:sigma factor activity"/>
    <property type="evidence" value="ECO:0007669"/>
    <property type="project" value="UniProtKB-KW"/>
</dbReference>
<comment type="similarity">
    <text evidence="1">Belongs to the sigma-70 factor family. ECF subfamily.</text>
</comment>
<dbReference type="PANTHER" id="PTHR43133">
    <property type="entry name" value="RNA POLYMERASE ECF-TYPE SIGMA FACTO"/>
    <property type="match status" value="1"/>
</dbReference>
<dbReference type="InterPro" id="IPR013325">
    <property type="entry name" value="RNA_pol_sigma_r2"/>
</dbReference>
<accession>A0A1I2NIT5</accession>
<keyword evidence="2" id="KW-0805">Transcription regulation</keyword>
<proteinExistence type="inferred from homology"/>
<protein>
    <submittedName>
        <fullName evidence="5">RNA polymerase sigma factor, sigma-70 family</fullName>
    </submittedName>
</protein>
<dbReference type="GO" id="GO:0006352">
    <property type="term" value="P:DNA-templated transcription initiation"/>
    <property type="evidence" value="ECO:0007669"/>
    <property type="project" value="InterPro"/>
</dbReference>
<evidence type="ECO:0000256" key="3">
    <source>
        <dbReference type="ARBA" id="ARBA00023082"/>
    </source>
</evidence>
<dbReference type="InterPro" id="IPR014284">
    <property type="entry name" value="RNA_pol_sigma-70_dom"/>
</dbReference>
<dbReference type="Proteomes" id="UP000199116">
    <property type="component" value="Unassembled WGS sequence"/>
</dbReference>
<dbReference type="EMBL" id="FOOH01000022">
    <property type="protein sequence ID" value="SFG03518.1"/>
    <property type="molecule type" value="Genomic_DNA"/>
</dbReference>
<evidence type="ECO:0000313" key="5">
    <source>
        <dbReference type="EMBL" id="SFG03518.1"/>
    </source>
</evidence>
<sequence>MLQRIFELLQQGHPEALELIYARYNRSLFWLGKRTIKDEFVIENILQNTFLKLWEKKDRIEDPEHIYFFLRYVMKRDCTYYYCRPRKKFQRNIERLEFYEDYQEYMHGYDPEEEDKHLLEQEADQKAFDQIRNVLPLLSGKRKLLIELCLKYGFQYKAIAEAMGTSITKTSIEVKCAIEDIKNIINKGRPLEAKPQPMIAVNIQGTMTREQEKVLQLRTEKQYSFAAIAKELNLSQKEVHQEFMAAYKLLQLKHEQQQSA</sequence>